<dbReference type="PANTHER" id="PTHR43364:SF4">
    <property type="entry name" value="NAD(P)-LINKED OXIDOREDUCTASE SUPERFAMILY PROTEIN"/>
    <property type="match status" value="1"/>
</dbReference>
<dbReference type="InterPro" id="IPR023210">
    <property type="entry name" value="NADP_OxRdtase_dom"/>
</dbReference>
<evidence type="ECO:0000313" key="3">
    <source>
        <dbReference type="EMBL" id="KAJ3748433.1"/>
    </source>
</evidence>
<dbReference type="GO" id="GO:0016491">
    <property type="term" value="F:oxidoreductase activity"/>
    <property type="evidence" value="ECO:0007669"/>
    <property type="project" value="UniProtKB-KW"/>
</dbReference>
<dbReference type="EMBL" id="JANVFU010000002">
    <property type="protein sequence ID" value="KAJ3748433.1"/>
    <property type="molecule type" value="Genomic_DNA"/>
</dbReference>
<evidence type="ECO:0000313" key="4">
    <source>
        <dbReference type="Proteomes" id="UP001142393"/>
    </source>
</evidence>
<dbReference type="SUPFAM" id="SSF51430">
    <property type="entry name" value="NAD(P)-linked oxidoreductase"/>
    <property type="match status" value="1"/>
</dbReference>
<evidence type="ECO:0000256" key="1">
    <source>
        <dbReference type="ARBA" id="ARBA00023002"/>
    </source>
</evidence>
<name>A0A9W8P7B1_9AGAR</name>
<accession>A0A9W8P7B1</accession>
<dbReference type="InterPro" id="IPR050523">
    <property type="entry name" value="AKR_Detox_Biosynth"/>
</dbReference>
<evidence type="ECO:0000259" key="2">
    <source>
        <dbReference type="Pfam" id="PF00248"/>
    </source>
</evidence>
<dbReference type="InterPro" id="IPR036812">
    <property type="entry name" value="NAD(P)_OxRdtase_dom_sf"/>
</dbReference>
<proteinExistence type="predicted"/>
<feature type="domain" description="NADP-dependent oxidoreductase" evidence="2">
    <location>
        <begin position="13"/>
        <end position="339"/>
    </location>
</feature>
<protein>
    <submittedName>
        <fullName evidence="3">Aldo/keto reductase</fullName>
    </submittedName>
</protein>
<reference evidence="3 4" key="1">
    <citation type="journal article" date="2023" name="Proc. Natl. Acad. Sci. U.S.A.">
        <title>A global phylogenomic analysis of the shiitake genus Lentinula.</title>
        <authorList>
            <person name="Sierra-Patev S."/>
            <person name="Min B."/>
            <person name="Naranjo-Ortiz M."/>
            <person name="Looney B."/>
            <person name="Konkel Z."/>
            <person name="Slot J.C."/>
            <person name="Sakamoto Y."/>
            <person name="Steenwyk J.L."/>
            <person name="Rokas A."/>
            <person name="Carro J."/>
            <person name="Camarero S."/>
            <person name="Ferreira P."/>
            <person name="Molpeceres G."/>
            <person name="Ruiz-Duenas F.J."/>
            <person name="Serrano A."/>
            <person name="Henrissat B."/>
            <person name="Drula E."/>
            <person name="Hughes K.W."/>
            <person name="Mata J.L."/>
            <person name="Ishikawa N.K."/>
            <person name="Vargas-Isla R."/>
            <person name="Ushijima S."/>
            <person name="Smith C.A."/>
            <person name="Donoghue J."/>
            <person name="Ahrendt S."/>
            <person name="Andreopoulos W."/>
            <person name="He G."/>
            <person name="LaButti K."/>
            <person name="Lipzen A."/>
            <person name="Ng V."/>
            <person name="Riley R."/>
            <person name="Sandor L."/>
            <person name="Barry K."/>
            <person name="Martinez A.T."/>
            <person name="Xiao Y."/>
            <person name="Gibbons J.G."/>
            <person name="Terashima K."/>
            <person name="Grigoriev I.V."/>
            <person name="Hibbett D."/>
        </authorList>
    </citation>
    <scope>NUCLEOTIDE SEQUENCE [LARGE SCALE GENOMIC DNA]</scope>
    <source>
        <strain evidence="3 4">TFB7810</strain>
    </source>
</reference>
<dbReference type="PANTHER" id="PTHR43364">
    <property type="entry name" value="NADH-SPECIFIC METHYLGLYOXAL REDUCTASE-RELATED"/>
    <property type="match status" value="1"/>
</dbReference>
<sequence>MTTQPVQESQLNVVMGAMTFGKEGTMGARVHNIKDVEAILDVFVAHGHTEVDTSRTYAGGTSEELLGQIDWKAKGLKWETKLVPIHHDTPNLPAPMRAFMKSLSEEDISHTYGDMKKHILKSLKTLNTDQLEMWYLHAPDRAIPYEVTFKAVNDLYEEGYFKKFAISNYMAFEVAEIVTICKANGYVLPSVYQGIYNAVHRGAEPELFPCLRKFGLSFYAYNPLGGGFFTGRYTSLQDTVEAGSRFDPQGPQGQSYRGRYWNEHYFKALDSVKKVAEAHNMTLGEIALRWESHHSMLKREHGDSIIIGASNIEHIKQNLDDLEKGPLPEEVITALDEAWASVKPFASKYHF</sequence>
<gene>
    <name evidence="3" type="ORF">DFH05DRAFT_561445</name>
</gene>
<dbReference type="CDD" id="cd19075">
    <property type="entry name" value="AKR_AKR7A1-5"/>
    <property type="match status" value="1"/>
</dbReference>
<dbReference type="InterPro" id="IPR020471">
    <property type="entry name" value="AKR"/>
</dbReference>
<dbReference type="PRINTS" id="PR00069">
    <property type="entry name" value="ALDKETRDTASE"/>
</dbReference>
<comment type="caution">
    <text evidence="3">The sequence shown here is derived from an EMBL/GenBank/DDBJ whole genome shotgun (WGS) entry which is preliminary data.</text>
</comment>
<organism evidence="3 4">
    <name type="scientific">Lentinula detonsa</name>
    <dbReference type="NCBI Taxonomy" id="2804962"/>
    <lineage>
        <taxon>Eukaryota</taxon>
        <taxon>Fungi</taxon>
        <taxon>Dikarya</taxon>
        <taxon>Basidiomycota</taxon>
        <taxon>Agaricomycotina</taxon>
        <taxon>Agaricomycetes</taxon>
        <taxon>Agaricomycetidae</taxon>
        <taxon>Agaricales</taxon>
        <taxon>Marasmiineae</taxon>
        <taxon>Omphalotaceae</taxon>
        <taxon>Lentinula</taxon>
    </lineage>
</organism>
<dbReference type="AlphaFoldDB" id="A0A9W8P7B1"/>
<keyword evidence="4" id="KW-1185">Reference proteome</keyword>
<dbReference type="Gene3D" id="3.20.20.100">
    <property type="entry name" value="NADP-dependent oxidoreductase domain"/>
    <property type="match status" value="1"/>
</dbReference>
<dbReference type="Proteomes" id="UP001142393">
    <property type="component" value="Unassembled WGS sequence"/>
</dbReference>
<dbReference type="Pfam" id="PF00248">
    <property type="entry name" value="Aldo_ket_red"/>
    <property type="match status" value="1"/>
</dbReference>
<keyword evidence="1" id="KW-0560">Oxidoreductase</keyword>